<dbReference type="Gene3D" id="3.30.70.270">
    <property type="match status" value="1"/>
</dbReference>
<feature type="domain" description="GGDEF" evidence="3">
    <location>
        <begin position="430"/>
        <end position="563"/>
    </location>
</feature>
<dbReference type="InterPro" id="IPR052155">
    <property type="entry name" value="Biofilm_reg_signaling"/>
</dbReference>
<feature type="coiled-coil region" evidence="1">
    <location>
        <begin position="245"/>
        <end position="279"/>
    </location>
</feature>
<dbReference type="InterPro" id="IPR029787">
    <property type="entry name" value="Nucleotide_cyclase"/>
</dbReference>
<evidence type="ECO:0000259" key="3">
    <source>
        <dbReference type="PROSITE" id="PS50887"/>
    </source>
</evidence>
<protein>
    <submittedName>
        <fullName evidence="4">PAS-domain containing protein</fullName>
    </submittedName>
</protein>
<evidence type="ECO:0000313" key="4">
    <source>
        <dbReference type="EMBL" id="MEF7615325.1"/>
    </source>
</evidence>
<comment type="caution">
    <text evidence="4">The sequence shown here is derived from an EMBL/GenBank/DDBJ whole genome shotgun (WGS) entry which is preliminary data.</text>
</comment>
<dbReference type="CDD" id="cd01949">
    <property type="entry name" value="GGDEF"/>
    <property type="match status" value="1"/>
</dbReference>
<dbReference type="NCBIfam" id="TIGR00229">
    <property type="entry name" value="sensory_box"/>
    <property type="match status" value="1"/>
</dbReference>
<evidence type="ECO:0000259" key="2">
    <source>
        <dbReference type="PROSITE" id="PS50112"/>
    </source>
</evidence>
<dbReference type="PANTHER" id="PTHR44757:SF2">
    <property type="entry name" value="BIOFILM ARCHITECTURE MAINTENANCE PROTEIN MBAA"/>
    <property type="match status" value="1"/>
</dbReference>
<dbReference type="PROSITE" id="PS50112">
    <property type="entry name" value="PAS"/>
    <property type="match status" value="1"/>
</dbReference>
<dbReference type="PANTHER" id="PTHR44757">
    <property type="entry name" value="DIGUANYLATE CYCLASE DGCP"/>
    <property type="match status" value="1"/>
</dbReference>
<dbReference type="PROSITE" id="PS50887">
    <property type="entry name" value="GGDEF"/>
    <property type="match status" value="1"/>
</dbReference>
<dbReference type="CDD" id="cd00130">
    <property type="entry name" value="PAS"/>
    <property type="match status" value="1"/>
</dbReference>
<keyword evidence="5" id="KW-1185">Reference proteome</keyword>
<feature type="domain" description="PAS" evidence="2">
    <location>
        <begin position="276"/>
        <end position="351"/>
    </location>
</feature>
<dbReference type="Proteomes" id="UP001336250">
    <property type="component" value="Unassembled WGS sequence"/>
</dbReference>
<dbReference type="Gene3D" id="3.30.450.20">
    <property type="entry name" value="PAS domain"/>
    <property type="match status" value="2"/>
</dbReference>
<dbReference type="RefSeq" id="WP_332290501.1">
    <property type="nucleotide sequence ID" value="NZ_JAZIBG010000028.1"/>
</dbReference>
<dbReference type="Pfam" id="PF12860">
    <property type="entry name" value="PAS_7"/>
    <property type="match status" value="3"/>
</dbReference>
<dbReference type="InterPro" id="IPR035965">
    <property type="entry name" value="PAS-like_dom_sf"/>
</dbReference>
<sequence length="571" mass="63658">MVSHLPLLRVLADMLDSLDVALCAFDEDDRLQVWNRHFLVFFPEHAAHIHVGEPYRENLRRFYEGRLGPEERPQLERYVEEGVARHHAQRRPFSFEHRGQRLQVASLPLPQGGRLRMWRRQEGAEPAATPAGEAVPDALGGTAWFDHIADGVAVAADDGQLLEVNQAFVVIYGLPDRVAARGRQFTEVYRQAWQGSEDAPEFEQGLSVLAERMRFTGAPFEVPLPGGRCSRVIEERRPDGRVFAVHADITALKRQQRQLREAEQRARDSEASLRAKSALLEATLERMDQGVVMVDARGLVEVCNRRAIELLGLPEALMAGKPHFQAVIDYQVHQDEFADAPEEVRRIVAAGGMLDRPNVYDRKRPDGRVIEVCTVPIDGGGMLRTYTDITERRRHEERIRHVAQHDGLTALANREVFLEQLAAALQRSPEPFAVHFIDLDRFKPINDEHGHATGDKVLAEVALRMRAVARDTDMVARIGGDEFAILQRHVQAPDQALGLAHRLAEQIAAPMEIDGVKLDVGASIGIAVHPEAGLDADTLLRHADAAMYAAKGRGQAVLLFDGSLPPRGRKA</sequence>
<dbReference type="SMART" id="SM00267">
    <property type="entry name" value="GGDEF"/>
    <property type="match status" value="1"/>
</dbReference>
<evidence type="ECO:0000313" key="5">
    <source>
        <dbReference type="Proteomes" id="UP001336250"/>
    </source>
</evidence>
<reference evidence="4 5" key="1">
    <citation type="submission" date="2024-02" db="EMBL/GenBank/DDBJ databases">
        <title>Genome sequence of Aquincola sp. MAHUQ-54.</title>
        <authorList>
            <person name="Huq M.A."/>
        </authorList>
    </citation>
    <scope>NUCLEOTIDE SEQUENCE [LARGE SCALE GENOMIC DNA]</scope>
    <source>
        <strain evidence="4 5">MAHUQ-54</strain>
    </source>
</reference>
<name>A0AAW9QL44_9BURK</name>
<proteinExistence type="predicted"/>
<dbReference type="AlphaFoldDB" id="A0AAW9QL44"/>
<keyword evidence="1" id="KW-0175">Coiled coil</keyword>
<dbReference type="EMBL" id="JAZIBG010000028">
    <property type="protein sequence ID" value="MEF7615325.1"/>
    <property type="molecule type" value="Genomic_DNA"/>
</dbReference>
<dbReference type="InterPro" id="IPR000014">
    <property type="entry name" value="PAS"/>
</dbReference>
<dbReference type="InterPro" id="IPR043128">
    <property type="entry name" value="Rev_trsase/Diguanyl_cyclase"/>
</dbReference>
<dbReference type="SUPFAM" id="SSF55785">
    <property type="entry name" value="PYP-like sensor domain (PAS domain)"/>
    <property type="match status" value="2"/>
</dbReference>
<dbReference type="Pfam" id="PF00990">
    <property type="entry name" value="GGDEF"/>
    <property type="match status" value="1"/>
</dbReference>
<dbReference type="NCBIfam" id="TIGR00254">
    <property type="entry name" value="GGDEF"/>
    <property type="match status" value="1"/>
</dbReference>
<dbReference type="SUPFAM" id="SSF55073">
    <property type="entry name" value="Nucleotide cyclase"/>
    <property type="match status" value="1"/>
</dbReference>
<accession>A0AAW9QL44</accession>
<gene>
    <name evidence="4" type="ORF">V4F39_15510</name>
</gene>
<evidence type="ECO:0000256" key="1">
    <source>
        <dbReference type="SAM" id="Coils"/>
    </source>
</evidence>
<dbReference type="InterPro" id="IPR000160">
    <property type="entry name" value="GGDEF_dom"/>
</dbReference>
<organism evidence="4 5">
    <name type="scientific">Aquincola agrisoli</name>
    <dbReference type="NCBI Taxonomy" id="3119538"/>
    <lineage>
        <taxon>Bacteria</taxon>
        <taxon>Pseudomonadati</taxon>
        <taxon>Pseudomonadota</taxon>
        <taxon>Betaproteobacteria</taxon>
        <taxon>Burkholderiales</taxon>
        <taxon>Sphaerotilaceae</taxon>
        <taxon>Aquincola</taxon>
    </lineage>
</organism>
<dbReference type="SMART" id="SM00091">
    <property type="entry name" value="PAS"/>
    <property type="match status" value="3"/>
</dbReference>